<dbReference type="Gene3D" id="3.30.70.100">
    <property type="match status" value="1"/>
</dbReference>
<dbReference type="InterPro" id="IPR036046">
    <property type="entry name" value="Acylphosphatase-like_dom_sf"/>
</dbReference>
<dbReference type="InterPro" id="IPR007024">
    <property type="entry name" value="BLUF_domain"/>
</dbReference>
<evidence type="ECO:0000313" key="2">
    <source>
        <dbReference type="EMBL" id="GGB15724.1"/>
    </source>
</evidence>
<reference evidence="2" key="2">
    <citation type="submission" date="2020-09" db="EMBL/GenBank/DDBJ databases">
        <authorList>
            <person name="Sun Q."/>
            <person name="Zhou Y."/>
        </authorList>
    </citation>
    <scope>NUCLEOTIDE SEQUENCE</scope>
    <source>
        <strain evidence="2">CGMCC 1.15330</strain>
    </source>
</reference>
<feature type="domain" description="BLUF" evidence="1">
    <location>
        <begin position="1"/>
        <end position="93"/>
    </location>
</feature>
<dbReference type="Proteomes" id="UP000623067">
    <property type="component" value="Unassembled WGS sequence"/>
</dbReference>
<dbReference type="GO" id="GO:0009882">
    <property type="term" value="F:blue light photoreceptor activity"/>
    <property type="evidence" value="ECO:0007669"/>
    <property type="project" value="InterPro"/>
</dbReference>
<evidence type="ECO:0000313" key="3">
    <source>
        <dbReference type="Proteomes" id="UP000623067"/>
    </source>
</evidence>
<sequence>MHQLLYISTAREQAGAPIDADAILAVSRRNNVRDGVTGLLLYDGRRFLQVLEGEEADVVRVFDRISRDPRHRAIVILSRRTIEAREFGDWSMAFQRRDEDAAATIARVASLSSGASPAVQGTFLGLAEMRRAA</sequence>
<dbReference type="SMART" id="SM01034">
    <property type="entry name" value="BLUF"/>
    <property type="match status" value="1"/>
</dbReference>
<dbReference type="Pfam" id="PF04940">
    <property type="entry name" value="BLUF"/>
    <property type="match status" value="1"/>
</dbReference>
<dbReference type="SUPFAM" id="SSF54975">
    <property type="entry name" value="Acylphosphatase/BLUF domain-like"/>
    <property type="match status" value="1"/>
</dbReference>
<dbReference type="PROSITE" id="PS50925">
    <property type="entry name" value="BLUF"/>
    <property type="match status" value="1"/>
</dbReference>
<dbReference type="AlphaFoldDB" id="A0A916STI3"/>
<reference evidence="2" key="1">
    <citation type="journal article" date="2014" name="Int. J. Syst. Evol. Microbiol.">
        <title>Complete genome sequence of Corynebacterium casei LMG S-19264T (=DSM 44701T), isolated from a smear-ripened cheese.</title>
        <authorList>
            <consortium name="US DOE Joint Genome Institute (JGI-PGF)"/>
            <person name="Walter F."/>
            <person name="Albersmeier A."/>
            <person name="Kalinowski J."/>
            <person name="Ruckert C."/>
        </authorList>
    </citation>
    <scope>NUCLEOTIDE SEQUENCE</scope>
    <source>
        <strain evidence="2">CGMCC 1.15330</strain>
    </source>
</reference>
<name>A0A916STI3_9SPHN</name>
<evidence type="ECO:0000259" key="1">
    <source>
        <dbReference type="PROSITE" id="PS50925"/>
    </source>
</evidence>
<dbReference type="GO" id="GO:0071949">
    <property type="term" value="F:FAD binding"/>
    <property type="evidence" value="ECO:0007669"/>
    <property type="project" value="InterPro"/>
</dbReference>
<comment type="caution">
    <text evidence="2">The sequence shown here is derived from an EMBL/GenBank/DDBJ whole genome shotgun (WGS) entry which is preliminary data.</text>
</comment>
<protein>
    <recommendedName>
        <fullName evidence="1">BLUF domain-containing protein</fullName>
    </recommendedName>
</protein>
<keyword evidence="3" id="KW-1185">Reference proteome</keyword>
<accession>A0A916STI3</accession>
<organism evidence="2 3">
    <name type="scientific">Sphingomonas metalli</name>
    <dbReference type="NCBI Taxonomy" id="1779358"/>
    <lineage>
        <taxon>Bacteria</taxon>
        <taxon>Pseudomonadati</taxon>
        <taxon>Pseudomonadota</taxon>
        <taxon>Alphaproteobacteria</taxon>
        <taxon>Sphingomonadales</taxon>
        <taxon>Sphingomonadaceae</taxon>
        <taxon>Sphingomonas</taxon>
    </lineage>
</organism>
<proteinExistence type="predicted"/>
<dbReference type="RefSeq" id="WP_188656712.1">
    <property type="nucleotide sequence ID" value="NZ_BMIH01000001.1"/>
</dbReference>
<dbReference type="EMBL" id="BMIH01000001">
    <property type="protein sequence ID" value="GGB15724.1"/>
    <property type="molecule type" value="Genomic_DNA"/>
</dbReference>
<gene>
    <name evidence="2" type="ORF">GCM10011380_01470</name>
</gene>